<evidence type="ECO:0000256" key="1">
    <source>
        <dbReference type="SAM" id="SignalP"/>
    </source>
</evidence>
<name>A0A1M3SZF3_ASPLC</name>
<protein>
    <submittedName>
        <fullName evidence="2">Uncharacterized protein</fullName>
    </submittedName>
</protein>
<dbReference type="EMBL" id="KV878267">
    <property type="protein sequence ID" value="OJZ79890.1"/>
    <property type="molecule type" value="Genomic_DNA"/>
</dbReference>
<reference evidence="3" key="1">
    <citation type="journal article" date="2017" name="Genome Biol.">
        <title>Comparative genomics reveals high biological diversity and specific adaptations in the industrially and medically important fungal genus Aspergillus.</title>
        <authorList>
            <person name="de Vries R.P."/>
            <person name="Riley R."/>
            <person name="Wiebenga A."/>
            <person name="Aguilar-Osorio G."/>
            <person name="Amillis S."/>
            <person name="Uchima C.A."/>
            <person name="Anderluh G."/>
            <person name="Asadollahi M."/>
            <person name="Askin M."/>
            <person name="Barry K."/>
            <person name="Battaglia E."/>
            <person name="Bayram O."/>
            <person name="Benocci T."/>
            <person name="Braus-Stromeyer S.A."/>
            <person name="Caldana C."/>
            <person name="Canovas D."/>
            <person name="Cerqueira G.C."/>
            <person name="Chen F."/>
            <person name="Chen W."/>
            <person name="Choi C."/>
            <person name="Clum A."/>
            <person name="Dos Santos R.A."/>
            <person name="Damasio A.R."/>
            <person name="Diallinas G."/>
            <person name="Emri T."/>
            <person name="Fekete E."/>
            <person name="Flipphi M."/>
            <person name="Freyberg S."/>
            <person name="Gallo A."/>
            <person name="Gournas C."/>
            <person name="Habgood R."/>
            <person name="Hainaut M."/>
            <person name="Harispe M.L."/>
            <person name="Henrissat B."/>
            <person name="Hilden K.S."/>
            <person name="Hope R."/>
            <person name="Hossain A."/>
            <person name="Karabika E."/>
            <person name="Karaffa L."/>
            <person name="Karanyi Z."/>
            <person name="Krasevec N."/>
            <person name="Kuo A."/>
            <person name="Kusch H."/>
            <person name="LaButti K."/>
            <person name="Lagendijk E.L."/>
            <person name="Lapidus A."/>
            <person name="Levasseur A."/>
            <person name="Lindquist E."/>
            <person name="Lipzen A."/>
            <person name="Logrieco A.F."/>
            <person name="MacCabe A."/>
            <person name="Maekelae M.R."/>
            <person name="Malavazi I."/>
            <person name="Melin P."/>
            <person name="Meyer V."/>
            <person name="Mielnichuk N."/>
            <person name="Miskei M."/>
            <person name="Molnar A.P."/>
            <person name="Mule G."/>
            <person name="Ngan C.Y."/>
            <person name="Orejas M."/>
            <person name="Orosz E."/>
            <person name="Ouedraogo J.P."/>
            <person name="Overkamp K.M."/>
            <person name="Park H.-S."/>
            <person name="Perrone G."/>
            <person name="Piumi F."/>
            <person name="Punt P.J."/>
            <person name="Ram A.F."/>
            <person name="Ramon A."/>
            <person name="Rauscher S."/>
            <person name="Record E."/>
            <person name="Riano-Pachon D.M."/>
            <person name="Robert V."/>
            <person name="Roehrig J."/>
            <person name="Ruller R."/>
            <person name="Salamov A."/>
            <person name="Salih N.S."/>
            <person name="Samson R.A."/>
            <person name="Sandor E."/>
            <person name="Sanguinetti M."/>
            <person name="Schuetze T."/>
            <person name="Sepcic K."/>
            <person name="Shelest E."/>
            <person name="Sherlock G."/>
            <person name="Sophianopoulou V."/>
            <person name="Squina F.M."/>
            <person name="Sun H."/>
            <person name="Susca A."/>
            <person name="Todd R.B."/>
            <person name="Tsang A."/>
            <person name="Unkles S.E."/>
            <person name="van de Wiele N."/>
            <person name="van Rossen-Uffink D."/>
            <person name="Oliveira J.V."/>
            <person name="Vesth T.C."/>
            <person name="Visser J."/>
            <person name="Yu J.-H."/>
            <person name="Zhou M."/>
            <person name="Andersen M.R."/>
            <person name="Archer D.B."/>
            <person name="Baker S.E."/>
            <person name="Benoit I."/>
            <person name="Brakhage A.A."/>
            <person name="Braus G.H."/>
            <person name="Fischer R."/>
            <person name="Frisvad J.C."/>
            <person name="Goldman G.H."/>
            <person name="Houbraken J."/>
            <person name="Oakley B."/>
            <person name="Pocsi I."/>
            <person name="Scazzocchio C."/>
            <person name="Seiboth B."/>
            <person name="vanKuyk P.A."/>
            <person name="Wortman J."/>
            <person name="Dyer P.S."/>
            <person name="Grigoriev I.V."/>
        </authorList>
    </citation>
    <scope>NUCLEOTIDE SEQUENCE [LARGE SCALE GENOMIC DNA]</scope>
    <source>
        <strain evidence="3">CBS 106.47</strain>
    </source>
</reference>
<organism evidence="2 3">
    <name type="scientific">Aspergillus luchuensis (strain CBS 106.47)</name>
    <dbReference type="NCBI Taxonomy" id="1137211"/>
    <lineage>
        <taxon>Eukaryota</taxon>
        <taxon>Fungi</taxon>
        <taxon>Dikarya</taxon>
        <taxon>Ascomycota</taxon>
        <taxon>Pezizomycotina</taxon>
        <taxon>Eurotiomycetes</taxon>
        <taxon>Eurotiomycetidae</taxon>
        <taxon>Eurotiales</taxon>
        <taxon>Aspergillaceae</taxon>
        <taxon>Aspergillus</taxon>
        <taxon>Aspergillus subgen. Circumdati</taxon>
    </lineage>
</organism>
<dbReference type="VEuPathDB" id="FungiDB:ASPFODRAFT_148500"/>
<dbReference type="Proteomes" id="UP000184063">
    <property type="component" value="Unassembled WGS sequence"/>
</dbReference>
<keyword evidence="1" id="KW-0732">Signal</keyword>
<accession>A0A1M3SZF3</accession>
<gene>
    <name evidence="2" type="ORF">ASPFODRAFT_148500</name>
</gene>
<feature type="signal peptide" evidence="1">
    <location>
        <begin position="1"/>
        <end position="19"/>
    </location>
</feature>
<proteinExistence type="predicted"/>
<evidence type="ECO:0000313" key="2">
    <source>
        <dbReference type="EMBL" id="OJZ79890.1"/>
    </source>
</evidence>
<feature type="chain" id="PRO_5012589752" evidence="1">
    <location>
        <begin position="20"/>
        <end position="94"/>
    </location>
</feature>
<dbReference type="AlphaFoldDB" id="A0A1M3SZF3"/>
<sequence>MKISLVATVTATLAALASAQDWPCDAGTQCGATIIARDEGWVAKLKLAEINAGRAGLDPLWDLFQCNGDGSVKWLAQCPGQCVYGGAGQDYCTE</sequence>
<evidence type="ECO:0000313" key="3">
    <source>
        <dbReference type="Proteomes" id="UP000184063"/>
    </source>
</evidence>